<proteinExistence type="predicted"/>
<gene>
    <name evidence="1" type="ORF">OFUS_LOCUS25488</name>
</gene>
<name>A0A8J1TLX9_OWEFU</name>
<dbReference type="PANTHER" id="PTHR43591:SF24">
    <property type="entry name" value="2-METHOXY-6-POLYPRENYL-1,4-BENZOQUINOL METHYLASE, MITOCHONDRIAL"/>
    <property type="match status" value="1"/>
</dbReference>
<dbReference type="PANTHER" id="PTHR43591">
    <property type="entry name" value="METHYLTRANSFERASE"/>
    <property type="match status" value="1"/>
</dbReference>
<dbReference type="GO" id="GO:0035091">
    <property type="term" value="F:phosphatidylinositol binding"/>
    <property type="evidence" value="ECO:0007669"/>
    <property type="project" value="InterPro"/>
</dbReference>
<dbReference type="InterPro" id="IPR041698">
    <property type="entry name" value="Methyltransf_25"/>
</dbReference>
<dbReference type="CDD" id="cd02440">
    <property type="entry name" value="AdoMet_MTases"/>
    <property type="match status" value="1"/>
</dbReference>
<dbReference type="SUPFAM" id="SSF64268">
    <property type="entry name" value="PX domain"/>
    <property type="match status" value="1"/>
</dbReference>
<dbReference type="Gene3D" id="3.40.50.150">
    <property type="entry name" value="Vaccinia Virus protein VP39"/>
    <property type="match status" value="1"/>
</dbReference>
<sequence length="466" mass="53303">MFQVLLLCGLIFGCQSQALPSYFPAFIQGDVVSAKVVALKESDYRGKPVYEITFTVKPHASSESEGIVHRQYEEFQKFNDKRPFKIGGYGFNVPKQSEANITMMDAYLQRTIATDSLKTSQLMSDFLGINWDGKNIKWFLDMAEFMKMLLNTRVPDFAPEPPIIRTEEDVLHEETPHEVFVYLTAFHHGHSSASLQAYQSFFKNYTELTPKFDGPTGETDVLPPGVSTPIKIPYFYDKAHVHFLPGGYLNGQTVRISYLGKNKFNMLKEVNLRDRIKQFHGQRSPKMILDVGTGNCFSAFSFAEVFPNSIVHGVDLAAPYVRFCRVWQKARQSNNTFFYQDNGESLHYKDNTFDIVQYTYVLHEMPAENAARFLKEAFRVLKPGGVISGFEVPYVVDPVERPIFVETQTWGYKWNTTGPHGPEPFVGEFELGTKLPQMIKSVGFINMIDQSYTEFDHFYIAEKPKE</sequence>
<reference evidence="1" key="1">
    <citation type="submission" date="2022-03" db="EMBL/GenBank/DDBJ databases">
        <authorList>
            <person name="Martin C."/>
        </authorList>
    </citation>
    <scope>NUCLEOTIDE SEQUENCE</scope>
</reference>
<evidence type="ECO:0000313" key="2">
    <source>
        <dbReference type="Proteomes" id="UP000749559"/>
    </source>
</evidence>
<dbReference type="OrthoDB" id="416496at2759"/>
<evidence type="ECO:0000313" key="1">
    <source>
        <dbReference type="EMBL" id="CAH1801725.1"/>
    </source>
</evidence>
<keyword evidence="2" id="KW-1185">Reference proteome</keyword>
<protein>
    <submittedName>
        <fullName evidence="1">Uncharacterized protein</fullName>
    </submittedName>
</protein>
<dbReference type="Proteomes" id="UP000749559">
    <property type="component" value="Unassembled WGS sequence"/>
</dbReference>
<accession>A0A8J1TLX9</accession>
<comment type="caution">
    <text evidence="1">The sequence shown here is derived from an EMBL/GenBank/DDBJ whole genome shotgun (WGS) entry which is preliminary data.</text>
</comment>
<dbReference type="InterPro" id="IPR036871">
    <property type="entry name" value="PX_dom_sf"/>
</dbReference>
<dbReference type="GO" id="GO:0008168">
    <property type="term" value="F:methyltransferase activity"/>
    <property type="evidence" value="ECO:0007669"/>
    <property type="project" value="TreeGrafter"/>
</dbReference>
<dbReference type="AlphaFoldDB" id="A0A8J1TLX9"/>
<dbReference type="SUPFAM" id="SSF53335">
    <property type="entry name" value="S-adenosyl-L-methionine-dependent methyltransferases"/>
    <property type="match status" value="1"/>
</dbReference>
<dbReference type="InterPro" id="IPR029063">
    <property type="entry name" value="SAM-dependent_MTases_sf"/>
</dbReference>
<dbReference type="EMBL" id="CAIIXF020000012">
    <property type="protein sequence ID" value="CAH1801725.1"/>
    <property type="molecule type" value="Genomic_DNA"/>
</dbReference>
<organism evidence="1 2">
    <name type="scientific">Owenia fusiformis</name>
    <name type="common">Polychaete worm</name>
    <dbReference type="NCBI Taxonomy" id="6347"/>
    <lineage>
        <taxon>Eukaryota</taxon>
        <taxon>Metazoa</taxon>
        <taxon>Spiralia</taxon>
        <taxon>Lophotrochozoa</taxon>
        <taxon>Annelida</taxon>
        <taxon>Polychaeta</taxon>
        <taxon>Sedentaria</taxon>
        <taxon>Canalipalpata</taxon>
        <taxon>Sabellida</taxon>
        <taxon>Oweniida</taxon>
        <taxon>Oweniidae</taxon>
        <taxon>Owenia</taxon>
    </lineage>
</organism>
<dbReference type="Pfam" id="PF13649">
    <property type="entry name" value="Methyltransf_25"/>
    <property type="match status" value="1"/>
</dbReference>